<dbReference type="InterPro" id="IPR052726">
    <property type="entry name" value="Phage_Baseplate_Hub"/>
</dbReference>
<dbReference type="EMBL" id="DXGI01000017">
    <property type="protein sequence ID" value="HIW77615.1"/>
    <property type="molecule type" value="Genomic_DNA"/>
</dbReference>
<proteinExistence type="predicted"/>
<dbReference type="AlphaFoldDB" id="A0A9D1QYP4"/>
<dbReference type="Proteomes" id="UP000824264">
    <property type="component" value="Unassembled WGS sequence"/>
</dbReference>
<accession>A0A9D1QYP4</accession>
<dbReference type="SUPFAM" id="SSF69279">
    <property type="entry name" value="Phage tail proteins"/>
    <property type="match status" value="1"/>
</dbReference>
<dbReference type="Pfam" id="PF05954">
    <property type="entry name" value="Phage_GPD"/>
    <property type="match status" value="1"/>
</dbReference>
<reference evidence="1" key="2">
    <citation type="submission" date="2021-04" db="EMBL/GenBank/DDBJ databases">
        <authorList>
            <person name="Gilroy R."/>
        </authorList>
    </citation>
    <scope>NUCLEOTIDE SEQUENCE</scope>
    <source>
        <strain evidence="1">ChiSxjej5B17-1746</strain>
    </source>
</reference>
<dbReference type="PANTHER" id="PTHR35862:SF1">
    <property type="entry name" value="FELS-2 PROPHAGE PROTEIN"/>
    <property type="match status" value="1"/>
</dbReference>
<dbReference type="PANTHER" id="PTHR35862">
    <property type="entry name" value="FELS-2 PROPHAGE PROTEIN"/>
    <property type="match status" value="1"/>
</dbReference>
<dbReference type="Gene3D" id="3.55.50.10">
    <property type="entry name" value="Baseplate protein-like domains"/>
    <property type="match status" value="1"/>
</dbReference>
<protein>
    <submittedName>
        <fullName evidence="1">Phage protein D</fullName>
    </submittedName>
</protein>
<comment type="caution">
    <text evidence="1">The sequence shown here is derived from an EMBL/GenBank/DDBJ whole genome shotgun (WGS) entry which is preliminary data.</text>
</comment>
<gene>
    <name evidence="1" type="ORF">H9874_00510</name>
</gene>
<name>A0A9D1QYP4_9BACT</name>
<sequence>MSQSLLSAPVPCPLVKLTYEQKDISNDIAPYLVEFSYVDHLSGESDELEVRLEDVDGRWRGPWYPGKGDKLRAEIGYAGEKFLPCGEFEIDEIGWSFPPDEVSIRALATGISTPSRTRKSKGYEKTTLAAVIRAVAKRLGLTPAGEVADIPIDRVTQYQESDLAFLKRLAREYGHTFKVCGKKLIFQHKNGVLAAESVKTLEVTDCTGGNGRDKLKDIPSKVKVKKQDAGKKTLKVYGKTSDGSLAVVGTTETAQKKRGRKTKKTSSDELKITGRGSQAQLAAKGDAALQDAELERVRVSLTLYGDPELTAGISVDLGESFGAFSGKYLIMQARHEISRDAGYRTELDLARTGNAEKKEKKA</sequence>
<evidence type="ECO:0000313" key="2">
    <source>
        <dbReference type="Proteomes" id="UP000824264"/>
    </source>
</evidence>
<evidence type="ECO:0000313" key="1">
    <source>
        <dbReference type="EMBL" id="HIW77615.1"/>
    </source>
</evidence>
<reference evidence="1" key="1">
    <citation type="journal article" date="2021" name="PeerJ">
        <title>Extensive microbial diversity within the chicken gut microbiome revealed by metagenomics and culture.</title>
        <authorList>
            <person name="Gilroy R."/>
            <person name="Ravi A."/>
            <person name="Getino M."/>
            <person name="Pursley I."/>
            <person name="Horton D.L."/>
            <person name="Alikhan N.F."/>
            <person name="Baker D."/>
            <person name="Gharbi K."/>
            <person name="Hall N."/>
            <person name="Watson M."/>
            <person name="Adriaenssens E.M."/>
            <person name="Foster-Nyarko E."/>
            <person name="Jarju S."/>
            <person name="Secka A."/>
            <person name="Antonio M."/>
            <person name="Oren A."/>
            <person name="Chaudhuri R.R."/>
            <person name="La Ragione R."/>
            <person name="Hildebrand F."/>
            <person name="Pallen M.J."/>
        </authorList>
    </citation>
    <scope>NUCLEOTIDE SEQUENCE</scope>
    <source>
        <strain evidence="1">ChiSxjej5B17-1746</strain>
    </source>
</reference>
<organism evidence="1 2">
    <name type="scientific">Candidatus Bilophila faecipullorum</name>
    <dbReference type="NCBI Taxonomy" id="2838482"/>
    <lineage>
        <taxon>Bacteria</taxon>
        <taxon>Pseudomonadati</taxon>
        <taxon>Thermodesulfobacteriota</taxon>
        <taxon>Desulfovibrionia</taxon>
        <taxon>Desulfovibrionales</taxon>
        <taxon>Desulfovibrionaceae</taxon>
        <taxon>Bilophila</taxon>
    </lineage>
</organism>